<evidence type="ECO:0008006" key="4">
    <source>
        <dbReference type="Google" id="ProtNLM"/>
    </source>
</evidence>
<dbReference type="GO" id="GO:0016020">
    <property type="term" value="C:membrane"/>
    <property type="evidence" value="ECO:0007669"/>
    <property type="project" value="TreeGrafter"/>
</dbReference>
<protein>
    <recommendedName>
        <fullName evidence="4">GAT domain-containing protein</fullName>
    </recommendedName>
</protein>
<evidence type="ECO:0000313" key="3">
    <source>
        <dbReference type="Proteomes" id="UP000308365"/>
    </source>
</evidence>
<accession>A0A4U1FQD1</accession>
<dbReference type="GO" id="GO:0005768">
    <property type="term" value="C:endosome"/>
    <property type="evidence" value="ECO:0007669"/>
    <property type="project" value="TreeGrafter"/>
</dbReference>
<dbReference type="Proteomes" id="UP000308365">
    <property type="component" value="Unassembled WGS sequence"/>
</dbReference>
<reference evidence="3" key="1">
    <citation type="journal article" date="2019" name="IScience">
        <title>Narwhal Genome Reveals Long-Term Low Genetic Diversity despite Current Large Abundance Size.</title>
        <authorList>
            <person name="Westbury M.V."/>
            <person name="Petersen B."/>
            <person name="Garde E."/>
            <person name="Heide-Jorgensen M.P."/>
            <person name="Lorenzen E.D."/>
        </authorList>
    </citation>
    <scope>NUCLEOTIDE SEQUENCE [LARGE SCALE GENOMIC DNA]</scope>
</reference>
<name>A0A4U1FQD1_MONMO</name>
<dbReference type="SUPFAM" id="SSF89009">
    <property type="entry name" value="GAT-like domain"/>
    <property type="match status" value="1"/>
</dbReference>
<dbReference type="PANTHER" id="PTHR13856">
    <property type="entry name" value="VHS DOMAIN CONTAINING PROTEIN FAMILY"/>
    <property type="match status" value="1"/>
</dbReference>
<comment type="caution">
    <text evidence="2">The sequence shown here is derived from an EMBL/GenBank/DDBJ whole genome shotgun (WGS) entry which is preliminary data.</text>
</comment>
<evidence type="ECO:0000256" key="1">
    <source>
        <dbReference type="SAM" id="MobiDB-lite"/>
    </source>
</evidence>
<evidence type="ECO:0000313" key="2">
    <source>
        <dbReference type="EMBL" id="TKC52459.1"/>
    </source>
</evidence>
<feature type="compositionally biased region" description="Polar residues" evidence="1">
    <location>
        <begin position="45"/>
        <end position="58"/>
    </location>
</feature>
<feature type="compositionally biased region" description="Low complexity" evidence="1">
    <location>
        <begin position="59"/>
        <end position="73"/>
    </location>
</feature>
<dbReference type="EMBL" id="RWIC01000027">
    <property type="protein sequence ID" value="TKC52459.1"/>
    <property type="molecule type" value="Genomic_DNA"/>
</dbReference>
<dbReference type="InterPro" id="IPR038425">
    <property type="entry name" value="GAT_sf"/>
</dbReference>
<dbReference type="PANTHER" id="PTHR13856:SF28">
    <property type="entry name" value="TOM1-LIKE PROTEIN 1"/>
    <property type="match status" value="1"/>
</dbReference>
<sequence length="143" mass="15938">MQERIMDLLVVVENEDVTVELIQVNEDFSNTTLGYERFTRNQQRILEQNKNQGEDANTSSEPSAPSSDLLDLSPSPPTHRATLGEYSTLNAQLSDLNFISPSPVVTNNLKPSLHPQVDLLASENTETPVCPKDQPKPCLRSYI</sequence>
<feature type="region of interest" description="Disordered" evidence="1">
    <location>
        <begin position="45"/>
        <end position="82"/>
    </location>
</feature>
<dbReference type="GO" id="GO:0030276">
    <property type="term" value="F:clathrin binding"/>
    <property type="evidence" value="ECO:0007669"/>
    <property type="project" value="TreeGrafter"/>
</dbReference>
<dbReference type="Gene3D" id="1.20.58.160">
    <property type="match status" value="1"/>
</dbReference>
<proteinExistence type="predicted"/>
<organism evidence="2 3">
    <name type="scientific">Monodon monoceros</name>
    <name type="common">Narwhal</name>
    <name type="synonym">Ceratodon monodon</name>
    <dbReference type="NCBI Taxonomy" id="40151"/>
    <lineage>
        <taxon>Eukaryota</taxon>
        <taxon>Metazoa</taxon>
        <taxon>Chordata</taxon>
        <taxon>Craniata</taxon>
        <taxon>Vertebrata</taxon>
        <taxon>Euteleostomi</taxon>
        <taxon>Mammalia</taxon>
        <taxon>Eutheria</taxon>
        <taxon>Laurasiatheria</taxon>
        <taxon>Artiodactyla</taxon>
        <taxon>Whippomorpha</taxon>
        <taxon>Cetacea</taxon>
        <taxon>Odontoceti</taxon>
        <taxon>Monodontidae</taxon>
        <taxon>Monodon</taxon>
    </lineage>
</organism>
<dbReference type="GO" id="GO:0007165">
    <property type="term" value="P:signal transduction"/>
    <property type="evidence" value="ECO:0007669"/>
    <property type="project" value="TreeGrafter"/>
</dbReference>
<dbReference type="AlphaFoldDB" id="A0A4U1FQD1"/>
<gene>
    <name evidence="2" type="ORF">EI555_012607</name>
</gene>